<reference evidence="1 2" key="1">
    <citation type="submission" date="2016-11" db="EMBL/GenBank/DDBJ databases">
        <authorList>
            <person name="Jaros S."/>
            <person name="Januszkiewicz K."/>
            <person name="Wedrychowicz H."/>
        </authorList>
    </citation>
    <scope>NUCLEOTIDE SEQUENCE [LARGE SCALE GENOMIC DNA]</scope>
    <source>
        <strain evidence="1 2">DSM 43832</strain>
    </source>
</reference>
<dbReference type="AlphaFoldDB" id="A0A1M6U1P3"/>
<dbReference type="EMBL" id="FRAP01000009">
    <property type="protein sequence ID" value="SHK63070.1"/>
    <property type="molecule type" value="Genomic_DNA"/>
</dbReference>
<evidence type="ECO:0008006" key="3">
    <source>
        <dbReference type="Google" id="ProtNLM"/>
    </source>
</evidence>
<keyword evidence="2" id="KW-1185">Reference proteome</keyword>
<dbReference type="InterPro" id="IPR009409">
    <property type="entry name" value="DUF1059"/>
</dbReference>
<sequence length="53" mass="5858">MNQVSCECGYAARHEDEEQIVAQVLRHVSSDHPELVGSVTPEVVRGWIEVVPA</sequence>
<dbReference type="OrthoDB" id="5244574at2"/>
<accession>A0A1M6U1P3</accession>
<dbReference type="RefSeq" id="WP_143172132.1">
    <property type="nucleotide sequence ID" value="NZ_CALGVN010000044.1"/>
</dbReference>
<protein>
    <recommendedName>
        <fullName evidence="3">DUF1059 domain-containing protein</fullName>
    </recommendedName>
</protein>
<organism evidence="1 2">
    <name type="scientific">Pseudonocardia thermophila</name>
    <dbReference type="NCBI Taxonomy" id="1848"/>
    <lineage>
        <taxon>Bacteria</taxon>
        <taxon>Bacillati</taxon>
        <taxon>Actinomycetota</taxon>
        <taxon>Actinomycetes</taxon>
        <taxon>Pseudonocardiales</taxon>
        <taxon>Pseudonocardiaceae</taxon>
        <taxon>Pseudonocardia</taxon>
    </lineage>
</organism>
<dbReference type="Pfam" id="PF06348">
    <property type="entry name" value="DUF1059"/>
    <property type="match status" value="1"/>
</dbReference>
<evidence type="ECO:0000313" key="2">
    <source>
        <dbReference type="Proteomes" id="UP000184363"/>
    </source>
</evidence>
<dbReference type="Proteomes" id="UP000184363">
    <property type="component" value="Unassembled WGS sequence"/>
</dbReference>
<gene>
    <name evidence="1" type="ORF">SAMN05443637_10975</name>
</gene>
<name>A0A1M6U1P3_PSETH</name>
<evidence type="ECO:0000313" key="1">
    <source>
        <dbReference type="EMBL" id="SHK63070.1"/>
    </source>
</evidence>
<proteinExistence type="predicted"/>